<dbReference type="EMBL" id="JAHWXT010000001">
    <property type="protein sequence ID" value="MCF0263637.1"/>
    <property type="molecule type" value="Genomic_DNA"/>
</dbReference>
<proteinExistence type="predicted"/>
<gene>
    <name evidence="2" type="ORF">KW868_04035</name>
</gene>
<name>A0A8X8KG27_ACIGI</name>
<reference evidence="2" key="1">
    <citation type="submission" date="2021-07" db="EMBL/GenBank/DDBJ databases">
        <authorList>
            <person name="Fernandez M."/>
            <person name="Pereira P."/>
            <person name="Torres Tejerizo G.A."/>
            <person name="Gonzalez P."/>
            <person name="Agostini E."/>
        </authorList>
    </citation>
    <scope>NUCLEOTIDE SEQUENCE</scope>
    <source>
        <strain evidence="2">SFC 500-1A</strain>
    </source>
</reference>
<evidence type="ECO:0008006" key="4">
    <source>
        <dbReference type="Google" id="ProtNLM"/>
    </source>
</evidence>
<dbReference type="AlphaFoldDB" id="A0A8X8KG27"/>
<evidence type="ECO:0000256" key="1">
    <source>
        <dbReference type="SAM" id="MobiDB-lite"/>
    </source>
</evidence>
<organism evidence="2 3">
    <name type="scientific">Acinetobacter guillouiae</name>
    <name type="common">Acinetobacter genomosp. 11</name>
    <dbReference type="NCBI Taxonomy" id="106649"/>
    <lineage>
        <taxon>Bacteria</taxon>
        <taxon>Pseudomonadati</taxon>
        <taxon>Pseudomonadota</taxon>
        <taxon>Gammaproteobacteria</taxon>
        <taxon>Moraxellales</taxon>
        <taxon>Moraxellaceae</taxon>
        <taxon>Acinetobacter</taxon>
    </lineage>
</organism>
<dbReference type="PROSITE" id="PS51257">
    <property type="entry name" value="PROKAR_LIPOPROTEIN"/>
    <property type="match status" value="1"/>
</dbReference>
<comment type="caution">
    <text evidence="2">The sequence shown here is derived from an EMBL/GenBank/DDBJ whole genome shotgun (WGS) entry which is preliminary data.</text>
</comment>
<sequence length="50" mass="5455">MLKTVALLGTGIAIACYYQSHKNNPQKTKGKNLAKTKDDDHKESSAEAVH</sequence>
<feature type="region of interest" description="Disordered" evidence="1">
    <location>
        <begin position="22"/>
        <end position="50"/>
    </location>
</feature>
<evidence type="ECO:0000313" key="3">
    <source>
        <dbReference type="Proteomes" id="UP000887320"/>
    </source>
</evidence>
<accession>A0A8X8KG27</accession>
<feature type="compositionally biased region" description="Basic and acidic residues" evidence="1">
    <location>
        <begin position="35"/>
        <end position="50"/>
    </location>
</feature>
<dbReference type="RefSeq" id="WP_004819938.1">
    <property type="nucleotide sequence ID" value="NZ_CAURTB010000006.1"/>
</dbReference>
<dbReference type="Proteomes" id="UP000887320">
    <property type="component" value="Unassembled WGS sequence"/>
</dbReference>
<protein>
    <recommendedName>
        <fullName evidence="4">Lipoprotein</fullName>
    </recommendedName>
</protein>
<evidence type="ECO:0000313" key="2">
    <source>
        <dbReference type="EMBL" id="MCF0263637.1"/>
    </source>
</evidence>